<reference evidence="4" key="1">
    <citation type="submission" date="2017-10" db="EMBL/GenBank/DDBJ databases">
        <title>Rapid genome shrinkage in a self-fertile nematode reveals novel sperm competition proteins.</title>
        <authorList>
            <person name="Yin D."/>
            <person name="Schwarz E.M."/>
            <person name="Thomas C.G."/>
            <person name="Felde R.L."/>
            <person name="Korf I.F."/>
            <person name="Cutter A.D."/>
            <person name="Schartner C.M."/>
            <person name="Ralston E.J."/>
            <person name="Meyer B.J."/>
            <person name="Haag E.S."/>
        </authorList>
    </citation>
    <scope>NUCLEOTIDE SEQUENCE [LARGE SCALE GENOMIC DNA]</scope>
    <source>
        <strain evidence="4">JU1422</strain>
    </source>
</reference>
<dbReference type="EMBL" id="PDUG01000005">
    <property type="protein sequence ID" value="PIC29250.1"/>
    <property type="molecule type" value="Genomic_DNA"/>
</dbReference>
<evidence type="ECO:0000259" key="2">
    <source>
        <dbReference type="PROSITE" id="PS50011"/>
    </source>
</evidence>
<dbReference type="InterPro" id="IPR011009">
    <property type="entry name" value="Kinase-like_dom_sf"/>
</dbReference>
<evidence type="ECO:0000313" key="4">
    <source>
        <dbReference type="Proteomes" id="UP000230233"/>
    </source>
</evidence>
<keyword evidence="4" id="KW-1185">Reference proteome</keyword>
<dbReference type="PANTHER" id="PTHR24416">
    <property type="entry name" value="TYROSINE-PROTEIN KINASE RECEPTOR"/>
    <property type="match status" value="1"/>
</dbReference>
<feature type="domain" description="Protein kinase" evidence="2">
    <location>
        <begin position="104"/>
        <end position="379"/>
    </location>
</feature>
<dbReference type="GO" id="GO:0005524">
    <property type="term" value="F:ATP binding"/>
    <property type="evidence" value="ECO:0007669"/>
    <property type="project" value="InterPro"/>
</dbReference>
<dbReference type="GO" id="GO:0005886">
    <property type="term" value="C:plasma membrane"/>
    <property type="evidence" value="ECO:0007669"/>
    <property type="project" value="TreeGrafter"/>
</dbReference>
<dbReference type="Proteomes" id="UP000230233">
    <property type="component" value="Chromosome V"/>
</dbReference>
<sequence>MDFSIQPSAPENSKDDSLLWKLISVSFVIDIVVLGCCILYLWIKLKSLKRKIRDPRNDAEMETGEPMLPIIEPRDEPEQVVLENPNESQNASTWNLEYVNQIEENVYHTLGLGYITVPRVENQRSRELVIVKRSTDPEQQKVIKDELKFLTEGIERHPNLLTFIGHEVNGSQISIYMEHIEGGNLLKFVQRFDDSNFGNHLRNDEYKNTHWVLDSRLTTLCTFDLLSFTWQIANGMKFLAGNEFVHRWLTLKNIFVTANKTIRIGNFDLTRSFGNNPYYRIVTQRPQLDLHHQAPELNSNENRFSEQSDVWSYAVSIWQLWTLGKTPYEGVENVEEFIENEGRLSKPEYAHKEVYDYLLQCWNIEKLERPTFTRITEFFENHMDKHGIQIKRQIDQKLEASRTVQEAMGTGR</sequence>
<name>A0A2G5TPL7_9PELO</name>
<dbReference type="Pfam" id="PF07714">
    <property type="entry name" value="PK_Tyr_Ser-Thr"/>
    <property type="match status" value="1"/>
</dbReference>
<evidence type="ECO:0000256" key="1">
    <source>
        <dbReference type="SAM" id="Phobius"/>
    </source>
</evidence>
<dbReference type="GO" id="GO:0004714">
    <property type="term" value="F:transmembrane receptor protein tyrosine kinase activity"/>
    <property type="evidence" value="ECO:0007669"/>
    <property type="project" value="TreeGrafter"/>
</dbReference>
<dbReference type="InterPro" id="IPR000719">
    <property type="entry name" value="Prot_kinase_dom"/>
</dbReference>
<dbReference type="Gene3D" id="3.30.200.20">
    <property type="entry name" value="Phosphorylase Kinase, domain 1"/>
    <property type="match status" value="1"/>
</dbReference>
<keyword evidence="1" id="KW-1133">Transmembrane helix</keyword>
<organism evidence="3 4">
    <name type="scientific">Caenorhabditis nigoni</name>
    <dbReference type="NCBI Taxonomy" id="1611254"/>
    <lineage>
        <taxon>Eukaryota</taxon>
        <taxon>Metazoa</taxon>
        <taxon>Ecdysozoa</taxon>
        <taxon>Nematoda</taxon>
        <taxon>Chromadorea</taxon>
        <taxon>Rhabditida</taxon>
        <taxon>Rhabditina</taxon>
        <taxon>Rhabditomorpha</taxon>
        <taxon>Rhabditoidea</taxon>
        <taxon>Rhabditidae</taxon>
        <taxon>Peloderinae</taxon>
        <taxon>Caenorhabditis</taxon>
    </lineage>
</organism>
<evidence type="ECO:0000313" key="3">
    <source>
        <dbReference type="EMBL" id="PIC29250.1"/>
    </source>
</evidence>
<accession>A0A2G5TPL7</accession>
<keyword evidence="1" id="KW-0472">Membrane</keyword>
<dbReference type="Gene3D" id="1.10.510.10">
    <property type="entry name" value="Transferase(Phosphotransferase) domain 1"/>
    <property type="match status" value="1"/>
</dbReference>
<protein>
    <recommendedName>
        <fullName evidence="2">Protein kinase domain-containing protein</fullName>
    </recommendedName>
</protein>
<comment type="caution">
    <text evidence="3">The sequence shown here is derived from an EMBL/GenBank/DDBJ whole genome shotgun (WGS) entry which is preliminary data.</text>
</comment>
<dbReference type="GO" id="GO:0043235">
    <property type="term" value="C:receptor complex"/>
    <property type="evidence" value="ECO:0007669"/>
    <property type="project" value="TreeGrafter"/>
</dbReference>
<dbReference type="PANTHER" id="PTHR24416:SF503">
    <property type="entry name" value="PROTEIN KINASE DOMAIN-CONTAINING PROTEIN-RELATED"/>
    <property type="match status" value="1"/>
</dbReference>
<dbReference type="OrthoDB" id="535945at2759"/>
<dbReference type="STRING" id="1611254.A0A2G5TPL7"/>
<dbReference type="FunFam" id="1.10.510.10:FF:001804">
    <property type="entry name" value="Protein CBG04913"/>
    <property type="match status" value="1"/>
</dbReference>
<dbReference type="InterPro" id="IPR001245">
    <property type="entry name" value="Ser-Thr/Tyr_kinase_cat_dom"/>
</dbReference>
<dbReference type="InterPro" id="IPR050122">
    <property type="entry name" value="RTK"/>
</dbReference>
<dbReference type="PROSITE" id="PS50011">
    <property type="entry name" value="PROTEIN_KINASE_DOM"/>
    <property type="match status" value="1"/>
</dbReference>
<dbReference type="GO" id="GO:0007169">
    <property type="term" value="P:cell surface receptor protein tyrosine kinase signaling pathway"/>
    <property type="evidence" value="ECO:0007669"/>
    <property type="project" value="TreeGrafter"/>
</dbReference>
<dbReference type="AlphaFoldDB" id="A0A2G5TPL7"/>
<proteinExistence type="predicted"/>
<dbReference type="SUPFAM" id="SSF56112">
    <property type="entry name" value="Protein kinase-like (PK-like)"/>
    <property type="match status" value="1"/>
</dbReference>
<dbReference type="PRINTS" id="PR00109">
    <property type="entry name" value="TYRKINASE"/>
</dbReference>
<gene>
    <name evidence="3" type="primary">Cnig_chr_V.g20900</name>
    <name evidence="3" type="ORF">B9Z55_020900</name>
</gene>
<keyword evidence="1" id="KW-0812">Transmembrane</keyword>
<feature type="transmembrane region" description="Helical" evidence="1">
    <location>
        <begin position="20"/>
        <end position="43"/>
    </location>
</feature>